<dbReference type="PANTHER" id="PTHR38460:SF1">
    <property type="entry name" value="TAUTOMERASE YOLI-RELATED"/>
    <property type="match status" value="1"/>
</dbReference>
<sequence length="141" mass="15326">MPLVRIDLPDTTPVELRRAIGDAVHDGLVEGLQMPPQDRFQILRALPAEDFSFDPHFMGGTRRDVVFLQVLMVRGYSTEVKRATFAAIATRLEAAGVRPDDVFLAVTENGGEDWYVGRSGDDSGDDSQDDADHDAGGGPTP</sequence>
<comment type="caution">
    <text evidence="2">The sequence shown here is derived from an EMBL/GenBank/DDBJ whole genome shotgun (WGS) entry which is preliminary data.</text>
</comment>
<name>A0A7Y9ATW6_9ACTN</name>
<reference evidence="2 3" key="1">
    <citation type="submission" date="2020-07" db="EMBL/GenBank/DDBJ databases">
        <title>Sequencing the genomes of 1000 actinobacteria strains.</title>
        <authorList>
            <person name="Klenk H.-P."/>
        </authorList>
    </citation>
    <scope>NUCLEOTIDE SEQUENCE [LARGE SCALE GENOMIC DNA]</scope>
    <source>
        <strain evidence="2 3">DSM 7487</strain>
    </source>
</reference>
<organism evidence="2 3">
    <name type="scientific">Kineococcus aurantiacus</name>
    <dbReference type="NCBI Taxonomy" id="37633"/>
    <lineage>
        <taxon>Bacteria</taxon>
        <taxon>Bacillati</taxon>
        <taxon>Actinomycetota</taxon>
        <taxon>Actinomycetes</taxon>
        <taxon>Kineosporiales</taxon>
        <taxon>Kineosporiaceae</taxon>
        <taxon>Kineococcus</taxon>
    </lineage>
</organism>
<dbReference type="Pfam" id="PF14552">
    <property type="entry name" value="Tautomerase_2"/>
    <property type="match status" value="1"/>
</dbReference>
<dbReference type="InterPro" id="IPR014347">
    <property type="entry name" value="Tautomerase/MIF_sf"/>
</dbReference>
<protein>
    <recommendedName>
        <fullName evidence="4">Tautomerase family protein</fullName>
    </recommendedName>
</protein>
<evidence type="ECO:0000313" key="2">
    <source>
        <dbReference type="EMBL" id="NYD21323.1"/>
    </source>
</evidence>
<dbReference type="Proteomes" id="UP000521922">
    <property type="component" value="Unassembled WGS sequence"/>
</dbReference>
<dbReference type="SUPFAM" id="SSF55331">
    <property type="entry name" value="Tautomerase/MIF"/>
    <property type="match status" value="1"/>
</dbReference>
<evidence type="ECO:0000313" key="3">
    <source>
        <dbReference type="Proteomes" id="UP000521922"/>
    </source>
</evidence>
<evidence type="ECO:0000256" key="1">
    <source>
        <dbReference type="SAM" id="MobiDB-lite"/>
    </source>
</evidence>
<keyword evidence="3" id="KW-1185">Reference proteome</keyword>
<feature type="compositionally biased region" description="Acidic residues" evidence="1">
    <location>
        <begin position="122"/>
        <end position="132"/>
    </location>
</feature>
<dbReference type="AlphaFoldDB" id="A0A7Y9ATW6"/>
<dbReference type="InterPro" id="IPR037479">
    <property type="entry name" value="Tauto_MSAD"/>
</dbReference>
<dbReference type="RefSeq" id="WP_179749537.1">
    <property type="nucleotide sequence ID" value="NZ_BAAAGN010000006.1"/>
</dbReference>
<gene>
    <name evidence="2" type="ORF">BJ968_000863</name>
</gene>
<feature type="region of interest" description="Disordered" evidence="1">
    <location>
        <begin position="112"/>
        <end position="141"/>
    </location>
</feature>
<dbReference type="PANTHER" id="PTHR38460">
    <property type="entry name" value="TAUTOMERASE YOLI-RELATED"/>
    <property type="match status" value="1"/>
</dbReference>
<dbReference type="Gene3D" id="3.30.429.10">
    <property type="entry name" value="Macrophage Migration Inhibitory Factor"/>
    <property type="match status" value="1"/>
</dbReference>
<proteinExistence type="predicted"/>
<evidence type="ECO:0008006" key="4">
    <source>
        <dbReference type="Google" id="ProtNLM"/>
    </source>
</evidence>
<dbReference type="EMBL" id="JACCBB010000001">
    <property type="protein sequence ID" value="NYD21323.1"/>
    <property type="molecule type" value="Genomic_DNA"/>
</dbReference>
<accession>A0A7Y9ATW6</accession>